<reference evidence="1 2" key="1">
    <citation type="submission" date="2020-07" db="EMBL/GenBank/DDBJ databases">
        <title>Sequencing the genomes of 1000 actinobacteria strains.</title>
        <authorList>
            <person name="Klenk H.-P."/>
        </authorList>
    </citation>
    <scope>NUCLEOTIDE SEQUENCE [LARGE SCALE GENOMIC DNA]</scope>
    <source>
        <strain evidence="1 2">DSM 104001</strain>
    </source>
</reference>
<dbReference type="AlphaFoldDB" id="A0A853CP29"/>
<proteinExistence type="predicted"/>
<dbReference type="Proteomes" id="UP000541969">
    <property type="component" value="Unassembled WGS sequence"/>
</dbReference>
<name>A0A853CP29_9ACTN</name>
<evidence type="ECO:0000313" key="1">
    <source>
        <dbReference type="EMBL" id="NYJ08941.1"/>
    </source>
</evidence>
<accession>A0A853CP29</accession>
<keyword evidence="2" id="KW-1185">Reference proteome</keyword>
<gene>
    <name evidence="1" type="ORF">GGQ55_005219</name>
</gene>
<dbReference type="EMBL" id="JACBZT010000001">
    <property type="protein sequence ID" value="NYJ08941.1"/>
    <property type="molecule type" value="Genomic_DNA"/>
</dbReference>
<evidence type="ECO:0000313" key="2">
    <source>
        <dbReference type="Proteomes" id="UP000541969"/>
    </source>
</evidence>
<organism evidence="1 2">
    <name type="scientific">Petropleomorpha daqingensis</name>
    <dbReference type="NCBI Taxonomy" id="2026353"/>
    <lineage>
        <taxon>Bacteria</taxon>
        <taxon>Bacillati</taxon>
        <taxon>Actinomycetota</taxon>
        <taxon>Actinomycetes</taxon>
        <taxon>Geodermatophilales</taxon>
        <taxon>Geodermatophilaceae</taxon>
        <taxon>Petropleomorpha</taxon>
    </lineage>
</organism>
<dbReference type="RefSeq" id="WP_179721951.1">
    <property type="nucleotide sequence ID" value="NZ_JACBZT010000001.1"/>
</dbReference>
<sequence>MAATATFAPVARPRLEAANFLPADENCHSVVAEAVALAFAIRSDAAAQGVHDLDVTAMLLAR</sequence>
<protein>
    <submittedName>
        <fullName evidence="1">Uncharacterized protein</fullName>
    </submittedName>
</protein>
<comment type="caution">
    <text evidence="1">The sequence shown here is derived from an EMBL/GenBank/DDBJ whole genome shotgun (WGS) entry which is preliminary data.</text>
</comment>